<dbReference type="InterPro" id="IPR012340">
    <property type="entry name" value="NA-bd_OB-fold"/>
</dbReference>
<keyword evidence="6 11" id="KW-0347">Helicase</keyword>
<feature type="region of interest" description="Disordered" evidence="12">
    <location>
        <begin position="1"/>
        <end position="122"/>
    </location>
</feature>
<dbReference type="PRINTS" id="PR01657">
    <property type="entry name" value="MCMFAMILY"/>
</dbReference>
<sequence length="844" mass="94149">MSERSSSPPLMESQSSPPPPSSPRSSSQIVDATSSPGGRRRHMRARGTHVGASSPRSTPMSPSSSIASRRSGIPRSDVQPESRRRFQSQQHPAPQGPEPSSEHTSEREPSSTVPGTGGYETLIWGTNVNVDDSSRRFRNFLTNFRKPGSSEESEPFYVQLIKDLHSTSSVNLNVDCRNLKEFDDGLCGQLLSYPQEIIPIMDLVVGQLYQEIFPDEDAPMIPFQVRVFHLPEARKMRDLNPADIDKMVAITGMVTRVSSVIPDLKESFFRCTMCGNSTVVGIDRGRIEEPSRCPGCGEERTLLMVHNRSKFADKQLVRLQETPDAIPEGETPQTVTLVCFDELVDVARPGDRCEITGIFRAVPVRPNPRQTLVKSVYRTYLDVVHIAKHDSRRWGADDVNPEETSDVFPTFEEGDPVVALTKQEEEQLIALSKDPDVYDKLVRALAPSIWEMDDVKRGILCQLFGGVNKEFAHGSSRFRGEINVLLVGDPAVSKSQLLQYVHKIAPRGIYTSGKGSSAVGLTAYVARDPETHEFVLESGALVLSDRGVCCIDEFDKMSDSTRAVLHEVMEQQTVSVAKAGIIASLNARTSILASANPVESRYNPRLSVVENIRMPPTLLSRFDLIYLILDKVDENTDRKLARHLVSLYYADAQGSSDDVLDIQLLTKYISYARRNIRPRITDDAMKNLVEGYVDMRRIGHSQKIITATPRQLESLIRISEALAKMKFSMEVTLDDVKEAIRLVKVAMQQAAVDPRTGQIDMDLITTGHSATERVQVAALARSIKEWLTNSVSQDVISFRDAFTALEESLSRELDFSEFRQALSMLEDEQVIMIGGEHRSRIFKR</sequence>
<evidence type="ECO:0000256" key="6">
    <source>
        <dbReference type="ARBA" id="ARBA00022806"/>
    </source>
</evidence>
<dbReference type="EMBL" id="KX235408">
    <property type="protein sequence ID" value="ANM86137.1"/>
    <property type="molecule type" value="mRNA"/>
</dbReference>
<dbReference type="InterPro" id="IPR008047">
    <property type="entry name" value="MCM_4"/>
</dbReference>
<keyword evidence="5 11" id="KW-0378">Hydrolase</keyword>
<dbReference type="FunFam" id="2.20.28.10:FF:000003">
    <property type="entry name" value="DNA helicase"/>
    <property type="match status" value="1"/>
</dbReference>
<dbReference type="InterPro" id="IPR018525">
    <property type="entry name" value="MCM_CS"/>
</dbReference>
<dbReference type="GO" id="GO:1902975">
    <property type="term" value="P:mitotic DNA replication initiation"/>
    <property type="evidence" value="ECO:0007669"/>
    <property type="project" value="TreeGrafter"/>
</dbReference>
<dbReference type="PRINTS" id="PR01660">
    <property type="entry name" value="MCMPROTEIN4"/>
</dbReference>
<dbReference type="Pfam" id="PF00493">
    <property type="entry name" value="MCM"/>
    <property type="match status" value="1"/>
</dbReference>
<comment type="subunit">
    <text evidence="11">Component of the MCM2-7 complex.</text>
</comment>
<evidence type="ECO:0000259" key="13">
    <source>
        <dbReference type="PROSITE" id="PS50051"/>
    </source>
</evidence>
<dbReference type="Pfam" id="PF21128">
    <property type="entry name" value="WHD_MCM4"/>
    <property type="match status" value="1"/>
</dbReference>
<dbReference type="InterPro" id="IPR027417">
    <property type="entry name" value="P-loop_NTPase"/>
</dbReference>
<feature type="domain" description="MCM C-terminal AAA(+) ATPase" evidence="13">
    <location>
        <begin position="437"/>
        <end position="644"/>
    </location>
</feature>
<feature type="compositionally biased region" description="Basic residues" evidence="12">
    <location>
        <begin position="38"/>
        <end position="47"/>
    </location>
</feature>
<dbReference type="SUPFAM" id="SSF52540">
    <property type="entry name" value="P-loop containing nucleoside triphosphate hydrolases"/>
    <property type="match status" value="1"/>
</dbReference>
<dbReference type="GO" id="GO:0006271">
    <property type="term" value="P:DNA strand elongation involved in DNA replication"/>
    <property type="evidence" value="ECO:0007669"/>
    <property type="project" value="TreeGrafter"/>
</dbReference>
<dbReference type="Pfam" id="PF17207">
    <property type="entry name" value="MCM_OB"/>
    <property type="match status" value="1"/>
</dbReference>
<comment type="subcellular location">
    <subcellularLocation>
        <location evidence="1">Nucleus</location>
    </subcellularLocation>
</comment>
<evidence type="ECO:0000256" key="7">
    <source>
        <dbReference type="ARBA" id="ARBA00022840"/>
    </source>
</evidence>
<proteinExistence type="evidence at transcript level"/>
<feature type="compositionally biased region" description="Low complexity" evidence="12">
    <location>
        <begin position="53"/>
        <end position="76"/>
    </location>
</feature>
<dbReference type="InterPro" id="IPR041562">
    <property type="entry name" value="MCM_lid"/>
</dbReference>
<dbReference type="InterPro" id="IPR027925">
    <property type="entry name" value="MCM_N"/>
</dbReference>
<keyword evidence="4 10" id="KW-0547">Nucleotide-binding</keyword>
<evidence type="ECO:0000256" key="11">
    <source>
        <dbReference type="RuleBase" id="RU368062"/>
    </source>
</evidence>
<keyword evidence="8 10" id="KW-0238">DNA-binding</keyword>
<accession>A0A192ZHY7</accession>
<dbReference type="InterPro" id="IPR001208">
    <property type="entry name" value="MCM_dom"/>
</dbReference>
<evidence type="ECO:0000256" key="3">
    <source>
        <dbReference type="ARBA" id="ARBA00022705"/>
    </source>
</evidence>
<evidence type="ECO:0000256" key="9">
    <source>
        <dbReference type="ARBA" id="ARBA00023242"/>
    </source>
</evidence>
<dbReference type="GO" id="GO:0017116">
    <property type="term" value="F:single-stranded DNA helicase activity"/>
    <property type="evidence" value="ECO:0007669"/>
    <property type="project" value="TreeGrafter"/>
</dbReference>
<evidence type="ECO:0000256" key="12">
    <source>
        <dbReference type="SAM" id="MobiDB-lite"/>
    </source>
</evidence>
<dbReference type="EC" id="3.6.4.12" evidence="11"/>
<dbReference type="Gene3D" id="1.10.10.10">
    <property type="entry name" value="Winged helix-like DNA-binding domain superfamily/Winged helix DNA-binding domain"/>
    <property type="match status" value="1"/>
</dbReference>
<dbReference type="GO" id="GO:0016887">
    <property type="term" value="F:ATP hydrolysis activity"/>
    <property type="evidence" value="ECO:0007669"/>
    <property type="project" value="RHEA"/>
</dbReference>
<dbReference type="InterPro" id="IPR036388">
    <property type="entry name" value="WH-like_DNA-bd_sf"/>
</dbReference>
<dbReference type="GO" id="GO:0042555">
    <property type="term" value="C:MCM complex"/>
    <property type="evidence" value="ECO:0007669"/>
    <property type="project" value="UniProtKB-UniRule"/>
</dbReference>
<reference evidence="14" key="1">
    <citation type="submission" date="2016-05" db="EMBL/GenBank/DDBJ databases">
        <title>Novel hydrogenosomes in the microaerophilic jakobid Stygiella incarcerata.</title>
        <authorList>
            <person name="Leger M.M."/>
            <person name="Eme L."/>
            <person name="Hug L.A."/>
            <person name="Roger A.J."/>
        </authorList>
    </citation>
    <scope>NUCLEOTIDE SEQUENCE</scope>
</reference>
<organism evidence="14">
    <name type="scientific">Stygiella incarcerata</name>
    <dbReference type="NCBI Taxonomy" id="1712417"/>
    <lineage>
        <taxon>Eukaryota</taxon>
        <taxon>Discoba</taxon>
        <taxon>Jakobida</taxon>
        <taxon>Andalucina</taxon>
        <taxon>Stygiellidae</taxon>
        <taxon>Stygiella</taxon>
    </lineage>
</organism>
<dbReference type="GO" id="GO:0005524">
    <property type="term" value="F:ATP binding"/>
    <property type="evidence" value="ECO:0007669"/>
    <property type="project" value="UniProtKB-UniRule"/>
</dbReference>
<comment type="catalytic activity">
    <reaction evidence="11">
        <text>ATP + H2O = ADP + phosphate + H(+)</text>
        <dbReference type="Rhea" id="RHEA:13065"/>
        <dbReference type="ChEBI" id="CHEBI:15377"/>
        <dbReference type="ChEBI" id="CHEBI:15378"/>
        <dbReference type="ChEBI" id="CHEBI:30616"/>
        <dbReference type="ChEBI" id="CHEBI:43474"/>
        <dbReference type="ChEBI" id="CHEBI:456216"/>
        <dbReference type="EC" id="3.6.4.12"/>
    </reaction>
</comment>
<evidence type="ECO:0000256" key="2">
    <source>
        <dbReference type="ARBA" id="ARBA00008010"/>
    </source>
</evidence>
<dbReference type="GO" id="GO:0000727">
    <property type="term" value="P:double-strand break repair via break-induced replication"/>
    <property type="evidence" value="ECO:0007669"/>
    <property type="project" value="TreeGrafter"/>
</dbReference>
<evidence type="ECO:0000256" key="4">
    <source>
        <dbReference type="ARBA" id="ARBA00022741"/>
    </source>
</evidence>
<dbReference type="AlphaFoldDB" id="A0A192ZHY7"/>
<protein>
    <recommendedName>
        <fullName evidence="11">DNA replication licensing factor MCM4</fullName>
        <ecNumber evidence="11">3.6.4.12</ecNumber>
    </recommendedName>
</protein>
<name>A0A192ZHY7_9EUKA</name>
<dbReference type="Pfam" id="PF17855">
    <property type="entry name" value="MCM_lid"/>
    <property type="match status" value="1"/>
</dbReference>
<evidence type="ECO:0000256" key="10">
    <source>
        <dbReference type="RuleBase" id="RU004070"/>
    </source>
</evidence>
<evidence type="ECO:0000256" key="1">
    <source>
        <dbReference type="ARBA" id="ARBA00004123"/>
    </source>
</evidence>
<dbReference type="Gene3D" id="3.30.1640.10">
    <property type="entry name" value="mini-chromosome maintenance (MCM) complex, chain A, domain 1"/>
    <property type="match status" value="1"/>
</dbReference>
<dbReference type="Pfam" id="PF14551">
    <property type="entry name" value="MCM_N"/>
    <property type="match status" value="1"/>
</dbReference>
<dbReference type="FunFam" id="3.40.50.300:FF:000217">
    <property type="entry name" value="DNA helicase"/>
    <property type="match status" value="1"/>
</dbReference>
<evidence type="ECO:0000256" key="8">
    <source>
        <dbReference type="ARBA" id="ARBA00023125"/>
    </source>
</evidence>
<dbReference type="SUPFAM" id="SSF50249">
    <property type="entry name" value="Nucleic acid-binding proteins"/>
    <property type="match status" value="1"/>
</dbReference>
<dbReference type="Gene3D" id="2.40.50.140">
    <property type="entry name" value="Nucleic acid-binding proteins"/>
    <property type="match status" value="1"/>
</dbReference>
<evidence type="ECO:0000313" key="14">
    <source>
        <dbReference type="EMBL" id="ANM86137.1"/>
    </source>
</evidence>
<evidence type="ECO:0000256" key="5">
    <source>
        <dbReference type="ARBA" id="ARBA00022801"/>
    </source>
</evidence>
<dbReference type="CDD" id="cd17755">
    <property type="entry name" value="MCM4"/>
    <property type="match status" value="1"/>
</dbReference>
<dbReference type="PANTHER" id="PTHR11630:SF66">
    <property type="entry name" value="DNA REPLICATION LICENSING FACTOR MCM4"/>
    <property type="match status" value="1"/>
</dbReference>
<dbReference type="GO" id="GO:0005634">
    <property type="term" value="C:nucleus"/>
    <property type="evidence" value="ECO:0007669"/>
    <property type="project" value="UniProtKB-SubCell"/>
</dbReference>
<keyword evidence="7 10" id="KW-0067">ATP-binding</keyword>
<dbReference type="InterPro" id="IPR031327">
    <property type="entry name" value="MCM"/>
</dbReference>
<gene>
    <name evidence="14" type="primary">mcm-E</name>
</gene>
<dbReference type="PROSITE" id="PS00847">
    <property type="entry name" value="MCM_1"/>
    <property type="match status" value="1"/>
</dbReference>
<dbReference type="Gene3D" id="3.40.50.300">
    <property type="entry name" value="P-loop containing nucleotide triphosphate hydrolases"/>
    <property type="match status" value="1"/>
</dbReference>
<feature type="compositionally biased region" description="Basic and acidic residues" evidence="12">
    <location>
        <begin position="100"/>
        <end position="109"/>
    </location>
</feature>
<comment type="similarity">
    <text evidence="2 10">Belongs to the MCM family.</text>
</comment>
<comment type="function">
    <text evidence="11">Acts as component of the MCM2-7 complex (MCM complex) which is the replicative helicase essential for 'once per cell cycle' DNA replication initiation and elongation in eukaryotic cells. The active ATPase sites in the MCM2-7 ring are formed through the interaction surfaces of two neighboring subunits such that a critical structure of a conserved arginine finger motif is provided in trans relative to the ATP-binding site of the Walker A box of the adjacent subunit. The six ATPase active sites, however, are likely to contribute differentially to the complex helicase activity.</text>
</comment>
<keyword evidence="3 11" id="KW-0235">DNA replication</keyword>
<dbReference type="SMART" id="SM00350">
    <property type="entry name" value="MCM"/>
    <property type="match status" value="1"/>
</dbReference>
<feature type="compositionally biased region" description="Low complexity" evidence="12">
    <location>
        <begin position="1"/>
        <end position="15"/>
    </location>
</feature>
<dbReference type="Gene3D" id="2.20.28.10">
    <property type="match status" value="1"/>
</dbReference>
<dbReference type="PROSITE" id="PS50051">
    <property type="entry name" value="MCM_2"/>
    <property type="match status" value="1"/>
</dbReference>
<keyword evidence="9 11" id="KW-0539">Nucleus</keyword>
<dbReference type="PANTHER" id="PTHR11630">
    <property type="entry name" value="DNA REPLICATION LICENSING FACTOR MCM FAMILY MEMBER"/>
    <property type="match status" value="1"/>
</dbReference>
<dbReference type="InterPro" id="IPR033762">
    <property type="entry name" value="MCM_OB"/>
</dbReference>
<dbReference type="GO" id="GO:0003697">
    <property type="term" value="F:single-stranded DNA binding"/>
    <property type="evidence" value="ECO:0007669"/>
    <property type="project" value="TreeGrafter"/>
</dbReference>